<proteinExistence type="predicted"/>
<dbReference type="Pfam" id="PF07172">
    <property type="entry name" value="GRP"/>
    <property type="match status" value="1"/>
</dbReference>
<evidence type="ECO:0008006" key="4">
    <source>
        <dbReference type="Google" id="ProtNLM"/>
    </source>
</evidence>
<evidence type="ECO:0000313" key="2">
    <source>
        <dbReference type="EMBL" id="KAE8703919.1"/>
    </source>
</evidence>
<accession>A0A6A3ALU3</accession>
<dbReference type="PANTHER" id="PTHR37389:SF40">
    <property type="entry name" value="NODULIN-24"/>
    <property type="match status" value="1"/>
</dbReference>
<comment type="caution">
    <text evidence="2">The sequence shown here is derived from an EMBL/GenBank/DDBJ whole genome shotgun (WGS) entry which is preliminary data.</text>
</comment>
<protein>
    <recommendedName>
        <fullName evidence="4">Glycine-rich protein</fullName>
    </recommendedName>
</protein>
<dbReference type="AlphaFoldDB" id="A0A6A3ALU3"/>
<keyword evidence="3" id="KW-1185">Reference proteome</keyword>
<feature type="chain" id="PRO_5025460755" description="Glycine-rich protein" evidence="1">
    <location>
        <begin position="28"/>
        <end position="127"/>
    </location>
</feature>
<keyword evidence="1" id="KW-0732">Signal</keyword>
<sequence length="127" mass="13835">MGFISKSFILLALLFALLLLIISKVAARDLDETTTEKNNEYGKEGYEGYGGRGGYRGRGGNGGYRGRDGGYRGRGGYGRGCVYGYCRSYGKGCQRCCSYASEAVDVETHADPHNKMQSSWSACILNK</sequence>
<dbReference type="Proteomes" id="UP000436088">
    <property type="component" value="Unassembled WGS sequence"/>
</dbReference>
<reference evidence="2" key="1">
    <citation type="submission" date="2019-09" db="EMBL/GenBank/DDBJ databases">
        <title>Draft genome information of white flower Hibiscus syriacus.</title>
        <authorList>
            <person name="Kim Y.-M."/>
        </authorList>
    </citation>
    <scope>NUCLEOTIDE SEQUENCE [LARGE SCALE GENOMIC DNA]</scope>
    <source>
        <strain evidence="2">YM2019G1</strain>
    </source>
</reference>
<dbReference type="InterPro" id="IPR010800">
    <property type="entry name" value="GRP"/>
</dbReference>
<name>A0A6A3ALU3_HIBSY</name>
<evidence type="ECO:0000313" key="3">
    <source>
        <dbReference type="Proteomes" id="UP000436088"/>
    </source>
</evidence>
<gene>
    <name evidence="2" type="ORF">F3Y22_tig00110462pilonHSYRG00344</name>
</gene>
<dbReference type="PANTHER" id="PTHR37389">
    <property type="entry name" value="NODULIN-24"/>
    <property type="match status" value="1"/>
</dbReference>
<organism evidence="2 3">
    <name type="scientific">Hibiscus syriacus</name>
    <name type="common">Rose of Sharon</name>
    <dbReference type="NCBI Taxonomy" id="106335"/>
    <lineage>
        <taxon>Eukaryota</taxon>
        <taxon>Viridiplantae</taxon>
        <taxon>Streptophyta</taxon>
        <taxon>Embryophyta</taxon>
        <taxon>Tracheophyta</taxon>
        <taxon>Spermatophyta</taxon>
        <taxon>Magnoliopsida</taxon>
        <taxon>eudicotyledons</taxon>
        <taxon>Gunneridae</taxon>
        <taxon>Pentapetalae</taxon>
        <taxon>rosids</taxon>
        <taxon>malvids</taxon>
        <taxon>Malvales</taxon>
        <taxon>Malvaceae</taxon>
        <taxon>Malvoideae</taxon>
        <taxon>Hibiscus</taxon>
    </lineage>
</organism>
<evidence type="ECO:0000256" key="1">
    <source>
        <dbReference type="SAM" id="SignalP"/>
    </source>
</evidence>
<feature type="signal peptide" evidence="1">
    <location>
        <begin position="1"/>
        <end position="27"/>
    </location>
</feature>
<dbReference type="EMBL" id="VEPZ02000996">
    <property type="protein sequence ID" value="KAE8703919.1"/>
    <property type="molecule type" value="Genomic_DNA"/>
</dbReference>